<keyword evidence="3" id="KW-1185">Reference proteome</keyword>
<evidence type="ECO:0000313" key="2">
    <source>
        <dbReference type="EMBL" id="SKA37086.1"/>
    </source>
</evidence>
<organism evidence="2 3">
    <name type="scientific">Enhydrobacter aerosaccus</name>
    <dbReference type="NCBI Taxonomy" id="225324"/>
    <lineage>
        <taxon>Bacteria</taxon>
        <taxon>Pseudomonadati</taxon>
        <taxon>Pseudomonadota</taxon>
        <taxon>Alphaproteobacteria</taxon>
        <taxon>Hyphomicrobiales</taxon>
        <taxon>Enhydrobacter</taxon>
    </lineage>
</organism>
<dbReference type="STRING" id="225324.SAMN02745126_05881"/>
<feature type="transmembrane region" description="Helical" evidence="1">
    <location>
        <begin position="20"/>
        <end position="41"/>
    </location>
</feature>
<protein>
    <submittedName>
        <fullName evidence="2">Uncharacterized protein</fullName>
    </submittedName>
</protein>
<keyword evidence="1" id="KW-1133">Transmembrane helix</keyword>
<dbReference type="AlphaFoldDB" id="A0A1T4T9G9"/>
<dbReference type="EMBL" id="FUWJ01000014">
    <property type="protein sequence ID" value="SKA37086.1"/>
    <property type="molecule type" value="Genomic_DNA"/>
</dbReference>
<evidence type="ECO:0000313" key="3">
    <source>
        <dbReference type="Proteomes" id="UP000190092"/>
    </source>
</evidence>
<sequence>MKRETSPVEARSGAVSGRIFLVLVSSFVGAVIALGLCWAFLLPH</sequence>
<proteinExistence type="predicted"/>
<keyword evidence="1" id="KW-0812">Transmembrane</keyword>
<dbReference type="RefSeq" id="WP_269435139.1">
    <property type="nucleotide sequence ID" value="NZ_FUWJ01000014.1"/>
</dbReference>
<keyword evidence="1" id="KW-0472">Membrane</keyword>
<name>A0A1T4T9G9_9HYPH</name>
<reference evidence="3" key="1">
    <citation type="submission" date="2017-02" db="EMBL/GenBank/DDBJ databases">
        <authorList>
            <person name="Varghese N."/>
            <person name="Submissions S."/>
        </authorList>
    </citation>
    <scope>NUCLEOTIDE SEQUENCE [LARGE SCALE GENOMIC DNA]</scope>
    <source>
        <strain evidence="3">ATCC 27094</strain>
    </source>
</reference>
<evidence type="ECO:0000256" key="1">
    <source>
        <dbReference type="SAM" id="Phobius"/>
    </source>
</evidence>
<gene>
    <name evidence="2" type="ORF">SAMN02745126_05881</name>
</gene>
<accession>A0A1T4T9G9</accession>
<dbReference type="Proteomes" id="UP000190092">
    <property type="component" value="Unassembled WGS sequence"/>
</dbReference>